<feature type="chain" id="PRO_5043126102" evidence="2">
    <location>
        <begin position="29"/>
        <end position="291"/>
    </location>
</feature>
<keyword evidence="1" id="KW-0812">Transmembrane</keyword>
<dbReference type="GO" id="GO:1902884">
    <property type="term" value="P:positive regulation of response to oxidative stress"/>
    <property type="evidence" value="ECO:0007669"/>
    <property type="project" value="InterPro"/>
</dbReference>
<evidence type="ECO:0000313" key="4">
    <source>
        <dbReference type="Proteomes" id="UP000271162"/>
    </source>
</evidence>
<feature type="signal peptide" evidence="2">
    <location>
        <begin position="1"/>
        <end position="28"/>
    </location>
</feature>
<keyword evidence="1" id="KW-0472">Membrane</keyword>
<reference evidence="5" key="1">
    <citation type="submission" date="2017-02" db="UniProtKB">
        <authorList>
            <consortium name="WormBaseParasite"/>
        </authorList>
    </citation>
    <scope>IDENTIFICATION</scope>
</reference>
<keyword evidence="1" id="KW-1133">Transmembrane helix</keyword>
<evidence type="ECO:0000256" key="2">
    <source>
        <dbReference type="SAM" id="SignalP"/>
    </source>
</evidence>
<dbReference type="Proteomes" id="UP000271162">
    <property type="component" value="Unassembled WGS sequence"/>
</dbReference>
<organism evidence="5">
    <name type="scientific">Nippostrongylus brasiliensis</name>
    <name type="common">Rat hookworm</name>
    <dbReference type="NCBI Taxonomy" id="27835"/>
    <lineage>
        <taxon>Eukaryota</taxon>
        <taxon>Metazoa</taxon>
        <taxon>Ecdysozoa</taxon>
        <taxon>Nematoda</taxon>
        <taxon>Chromadorea</taxon>
        <taxon>Rhabditida</taxon>
        <taxon>Rhabditina</taxon>
        <taxon>Rhabditomorpha</taxon>
        <taxon>Strongyloidea</taxon>
        <taxon>Heligmosomidae</taxon>
        <taxon>Nippostrongylus</taxon>
    </lineage>
</organism>
<dbReference type="WBParaSite" id="NBR_0002176001-mRNA-1">
    <property type="protein sequence ID" value="NBR_0002176001-mRNA-1"/>
    <property type="gene ID" value="NBR_0002176001"/>
</dbReference>
<dbReference type="GO" id="GO:0047756">
    <property type="term" value="F:chondroitin 4-sulfotransferase activity"/>
    <property type="evidence" value="ECO:0007669"/>
    <property type="project" value="InterPro"/>
</dbReference>
<feature type="transmembrane region" description="Helical" evidence="1">
    <location>
        <begin position="269"/>
        <end position="290"/>
    </location>
</feature>
<dbReference type="GO" id="GO:0050650">
    <property type="term" value="P:chondroitin sulfate proteoglycan biosynthetic process"/>
    <property type="evidence" value="ECO:0007669"/>
    <property type="project" value="InterPro"/>
</dbReference>
<gene>
    <name evidence="3" type="ORF">NBR_LOCUS21761</name>
</gene>
<evidence type="ECO:0000313" key="5">
    <source>
        <dbReference type="WBParaSite" id="NBR_0002176001-mRNA-1"/>
    </source>
</evidence>
<dbReference type="PANTHER" id="PTHR22900">
    <property type="entry name" value="PROTEIN CBG14245-RELATED"/>
    <property type="match status" value="1"/>
</dbReference>
<dbReference type="EMBL" id="UYSL01026823">
    <property type="protein sequence ID" value="VDL86032.1"/>
    <property type="molecule type" value="Genomic_DNA"/>
</dbReference>
<sequence>MHNKLRRRLLAILLLSVALLVLLPFARGYFKSEPVEPWFNITYDSELVFRSYATHPAAAGILAAVERQALLGKAGVFPETWALPAFGQLRENIMVAPRYRLATCQIEKIMSTIRHAMFCYLTNPFGFRSNNKSMRLQSWTESFCGWSNYRSDIDAVEREANQKYIRFAIIRDPFERFLSGFIDKCLKQCNFKKQLKYYRLIVFPEGPTHSEIIAREITRILKEAFVPRDMRTHIRRELSKGKSRHSTSDALERGDVRERILSNRYLRRLIALIYYFDYVVFGFAMPSWFFI</sequence>
<keyword evidence="2" id="KW-0732">Signal</keyword>
<dbReference type="OMA" id="RLATCQI"/>
<dbReference type="InterPro" id="IPR007669">
    <property type="entry name" value="Chst-1-like"/>
</dbReference>
<accession>A0A0N4YWY8</accession>
<proteinExistence type="predicted"/>
<dbReference type="GO" id="GO:0016020">
    <property type="term" value="C:membrane"/>
    <property type="evidence" value="ECO:0007669"/>
    <property type="project" value="InterPro"/>
</dbReference>
<evidence type="ECO:0000256" key="1">
    <source>
        <dbReference type="SAM" id="Phobius"/>
    </source>
</evidence>
<protein>
    <submittedName>
        <fullName evidence="5">Carbohydrate sulfotransferase</fullName>
    </submittedName>
</protein>
<reference evidence="3 4" key="2">
    <citation type="submission" date="2018-11" db="EMBL/GenBank/DDBJ databases">
        <authorList>
            <consortium name="Pathogen Informatics"/>
        </authorList>
    </citation>
    <scope>NUCLEOTIDE SEQUENCE [LARGE SCALE GENOMIC DNA]</scope>
</reference>
<keyword evidence="4" id="KW-1185">Reference proteome</keyword>
<evidence type="ECO:0000313" key="3">
    <source>
        <dbReference type="EMBL" id="VDL86032.1"/>
    </source>
</evidence>
<dbReference type="InterPro" id="IPR005331">
    <property type="entry name" value="Sulfotransferase"/>
</dbReference>
<dbReference type="Pfam" id="PF03567">
    <property type="entry name" value="Sulfotransfer_2"/>
    <property type="match status" value="1"/>
</dbReference>
<dbReference type="AlphaFoldDB" id="A0A0N4YWY8"/>
<name>A0A0N4YWY8_NIPBR</name>
<dbReference type="PANTHER" id="PTHR22900:SF5">
    <property type="entry name" value="PROTEIN CBG14245"/>
    <property type="match status" value="1"/>
</dbReference>